<dbReference type="SUPFAM" id="SSF48726">
    <property type="entry name" value="Immunoglobulin"/>
    <property type="match status" value="1"/>
</dbReference>
<protein>
    <recommendedName>
        <fullName evidence="1">Ig-like domain-containing protein</fullName>
    </recommendedName>
</protein>
<dbReference type="Ensembl" id="ENSCPBT00000003415.1">
    <property type="protein sequence ID" value="ENSCPBP00000002800.1"/>
    <property type="gene ID" value="ENSCPBG00000002245.1"/>
</dbReference>
<accession>A0A8C3F3W9</accession>
<dbReference type="PANTHER" id="PTHR23267">
    <property type="entry name" value="IMMUNOGLOBULIN LIGHT CHAIN"/>
    <property type="match status" value="1"/>
</dbReference>
<reference evidence="2" key="1">
    <citation type="journal article" date="2015" name="Genome Biol. Evol.">
        <title>Physical Mapping and Refinement of the Painted Turtle Genome (Chrysemys picta) Inform Amniote Genome Evolution and Challenge Turtle-Bird Chromosomal Conservation.</title>
        <authorList>
            <person name="Badenhorst D."/>
            <person name="Hillier L.W."/>
            <person name="Literman R."/>
            <person name="Montiel E.E."/>
            <person name="Radhakrishnan S."/>
            <person name="Shen Y."/>
            <person name="Minx P."/>
            <person name="Janes D.E."/>
            <person name="Warren W.C."/>
            <person name="Edwards S.V."/>
            <person name="Valenzuela N."/>
        </authorList>
    </citation>
    <scope>NUCLEOTIDE SEQUENCE [LARGE SCALE GENOMIC DNA]</scope>
</reference>
<dbReference type="InterPro" id="IPR007110">
    <property type="entry name" value="Ig-like_dom"/>
</dbReference>
<dbReference type="SMART" id="SM00406">
    <property type="entry name" value="IGv"/>
    <property type="match status" value="1"/>
</dbReference>
<dbReference type="InterPro" id="IPR013106">
    <property type="entry name" value="Ig_V-set"/>
</dbReference>
<dbReference type="PROSITE" id="PS50835">
    <property type="entry name" value="IG_LIKE"/>
    <property type="match status" value="1"/>
</dbReference>
<keyword evidence="3" id="KW-1185">Reference proteome</keyword>
<proteinExistence type="predicted"/>
<dbReference type="Pfam" id="PF07686">
    <property type="entry name" value="V-set"/>
    <property type="match status" value="1"/>
</dbReference>
<reference evidence="2" key="2">
    <citation type="submission" date="2025-08" db="UniProtKB">
        <authorList>
            <consortium name="Ensembl"/>
        </authorList>
    </citation>
    <scope>IDENTIFICATION</scope>
</reference>
<dbReference type="FunFam" id="2.60.40.10:FF:001230">
    <property type="entry name" value="Immunoglobulin kappa variable 8-16"/>
    <property type="match status" value="1"/>
</dbReference>
<name>A0A8C3F3W9_CHRPI</name>
<evidence type="ECO:0000313" key="2">
    <source>
        <dbReference type="Ensembl" id="ENSCPBP00000002800.1"/>
    </source>
</evidence>
<dbReference type="InterPro" id="IPR036179">
    <property type="entry name" value="Ig-like_dom_sf"/>
</dbReference>
<dbReference type="Gene3D" id="2.60.40.10">
    <property type="entry name" value="Immunoglobulins"/>
    <property type="match status" value="1"/>
</dbReference>
<dbReference type="GeneTree" id="ENSGT00940000154869"/>
<dbReference type="InterPro" id="IPR050150">
    <property type="entry name" value="IgV_Light_Chain"/>
</dbReference>
<evidence type="ECO:0000313" key="3">
    <source>
        <dbReference type="Proteomes" id="UP000694380"/>
    </source>
</evidence>
<organism evidence="2 3">
    <name type="scientific">Chrysemys picta bellii</name>
    <name type="common">Western painted turtle</name>
    <name type="synonym">Emys bellii</name>
    <dbReference type="NCBI Taxonomy" id="8478"/>
    <lineage>
        <taxon>Eukaryota</taxon>
        <taxon>Metazoa</taxon>
        <taxon>Chordata</taxon>
        <taxon>Craniata</taxon>
        <taxon>Vertebrata</taxon>
        <taxon>Euteleostomi</taxon>
        <taxon>Archelosauria</taxon>
        <taxon>Testudinata</taxon>
        <taxon>Testudines</taxon>
        <taxon>Cryptodira</taxon>
        <taxon>Durocryptodira</taxon>
        <taxon>Testudinoidea</taxon>
        <taxon>Emydidae</taxon>
        <taxon>Chrysemys</taxon>
    </lineage>
</organism>
<feature type="domain" description="Ig-like" evidence="1">
    <location>
        <begin position="18"/>
        <end position="104"/>
    </location>
</feature>
<dbReference type="Proteomes" id="UP000694380">
    <property type="component" value="Chromosome 8"/>
</dbReference>
<dbReference type="AlphaFoldDB" id="A0A8C3F3W9"/>
<dbReference type="InterPro" id="IPR013783">
    <property type="entry name" value="Ig-like_fold"/>
</dbReference>
<evidence type="ECO:0000259" key="1">
    <source>
        <dbReference type="PROSITE" id="PS50835"/>
    </source>
</evidence>
<sequence>EDMRHKQKERDGRGYSYGEVTITQSPESLSVSPGEKVTITRTASSSINSNYVSWYQQKSGQAPKLLIYQVSSLASGVPARFSGSRSGTVYTLTISTDDAADYYCLQIQSSPLTYKTPVPQKGESKSQKSFNQHFFCLLNKIYLGGSVFSANNLCLVFSACDNKMFLHVVRGAYPHIKRGI</sequence>
<reference evidence="2" key="3">
    <citation type="submission" date="2025-09" db="UniProtKB">
        <authorList>
            <consortium name="Ensembl"/>
        </authorList>
    </citation>
    <scope>IDENTIFICATION</scope>
</reference>